<feature type="transmembrane region" description="Helical" evidence="8">
    <location>
        <begin position="315"/>
        <end position="336"/>
    </location>
</feature>
<reference evidence="11" key="1">
    <citation type="submission" date="2017-08" db="EMBL/GenBank/DDBJ databases">
        <title>A dynamic microbial community with high functional redundancy inhabits the cold, oxic subseafloor aquifer.</title>
        <authorList>
            <person name="Tully B.J."/>
            <person name="Wheat C.G."/>
            <person name="Glazer B.T."/>
            <person name="Huber J.A."/>
        </authorList>
    </citation>
    <scope>NUCLEOTIDE SEQUENCE [LARGE SCALE GENOMIC DNA]</scope>
</reference>
<evidence type="ECO:0000256" key="6">
    <source>
        <dbReference type="ARBA" id="ARBA00022989"/>
    </source>
</evidence>
<feature type="transmembrane region" description="Helical" evidence="8">
    <location>
        <begin position="131"/>
        <end position="152"/>
    </location>
</feature>
<dbReference type="UniPathway" id="UPA00219"/>
<protein>
    <recommendedName>
        <fullName evidence="8">Probable lipid II flippase MurJ</fullName>
    </recommendedName>
</protein>
<comment type="caution">
    <text evidence="10">The sequence shown here is derived from an EMBL/GenBank/DDBJ whole genome shotgun (WGS) entry which is preliminary data.</text>
</comment>
<keyword evidence="6 8" id="KW-1133">Transmembrane helix</keyword>
<feature type="transmembrane region" description="Helical" evidence="8">
    <location>
        <begin position="164"/>
        <end position="189"/>
    </location>
</feature>
<organism evidence="10 11">
    <name type="scientific">SAR324 cluster bacterium</name>
    <dbReference type="NCBI Taxonomy" id="2024889"/>
    <lineage>
        <taxon>Bacteria</taxon>
        <taxon>Deltaproteobacteria</taxon>
        <taxon>SAR324 cluster</taxon>
    </lineage>
</organism>
<dbReference type="Proteomes" id="UP000218113">
    <property type="component" value="Unassembled WGS sequence"/>
</dbReference>
<evidence type="ECO:0000256" key="3">
    <source>
        <dbReference type="ARBA" id="ARBA00022692"/>
    </source>
</evidence>
<dbReference type="GO" id="GO:0005886">
    <property type="term" value="C:plasma membrane"/>
    <property type="evidence" value="ECO:0007669"/>
    <property type="project" value="UniProtKB-SubCell"/>
</dbReference>
<feature type="transmembrane region" description="Helical" evidence="8">
    <location>
        <begin position="195"/>
        <end position="216"/>
    </location>
</feature>
<comment type="function">
    <text evidence="8 9">Involved in peptidoglycan biosynthesis. Transports lipid-linked peptidoglycan precursors from the inner to the outer leaflet of the cytoplasmic membrane.</text>
</comment>
<keyword evidence="4 8" id="KW-0133">Cell shape</keyword>
<keyword evidence="3 8" id="KW-0812">Transmembrane</keyword>
<dbReference type="InterPro" id="IPR051050">
    <property type="entry name" value="Lipid_II_flippase_MurJ/MviN"/>
</dbReference>
<evidence type="ECO:0000256" key="9">
    <source>
        <dbReference type="PIRNR" id="PIRNR002869"/>
    </source>
</evidence>
<dbReference type="AlphaFoldDB" id="A0A2A4SUC0"/>
<evidence type="ECO:0000256" key="2">
    <source>
        <dbReference type="ARBA" id="ARBA00022475"/>
    </source>
</evidence>
<feature type="transmembrane region" description="Helical" evidence="8">
    <location>
        <begin position="282"/>
        <end position="303"/>
    </location>
</feature>
<comment type="subcellular location">
    <subcellularLocation>
        <location evidence="1 8">Cell membrane</location>
        <topology evidence="1 8">Multi-pass membrane protein</topology>
    </subcellularLocation>
</comment>
<gene>
    <name evidence="10" type="primary">mviN</name>
    <name evidence="8" type="synonym">murJ</name>
    <name evidence="10" type="ORF">COB67_11470</name>
</gene>
<feature type="transmembrane region" description="Helical" evidence="8">
    <location>
        <begin position="237"/>
        <end position="262"/>
    </location>
</feature>
<evidence type="ECO:0000256" key="5">
    <source>
        <dbReference type="ARBA" id="ARBA00022984"/>
    </source>
</evidence>
<dbReference type="HAMAP" id="MF_02078">
    <property type="entry name" value="MurJ_MviN"/>
    <property type="match status" value="1"/>
</dbReference>
<keyword evidence="8 9" id="KW-0813">Transport</keyword>
<feature type="transmembrane region" description="Helical" evidence="8">
    <location>
        <begin position="391"/>
        <end position="410"/>
    </location>
</feature>
<comment type="pathway">
    <text evidence="8">Cell wall biogenesis; peptidoglycan biosynthesis.</text>
</comment>
<dbReference type="NCBIfam" id="TIGR01695">
    <property type="entry name" value="murJ_mviN"/>
    <property type="match status" value="1"/>
</dbReference>
<dbReference type="GO" id="GO:0034204">
    <property type="term" value="P:lipid translocation"/>
    <property type="evidence" value="ECO:0007669"/>
    <property type="project" value="TreeGrafter"/>
</dbReference>
<dbReference type="PANTHER" id="PTHR47019">
    <property type="entry name" value="LIPID II FLIPPASE MURJ"/>
    <property type="match status" value="1"/>
</dbReference>
<keyword evidence="2 8" id="KW-1003">Cell membrane</keyword>
<sequence>MSQSPTKEKRSFAKSVGIISLITMLSRVMGLLREVVRASLLGTSFYSDAFTLAFALPNLFRRLTAEGVMSTAFIPIFCEVQKKEGEQRAFDFSRNFFFLLSLVLSCFALLFILLAPWLVKYIFAAGFQGEALEVTVFLTQLMFGYIIFISLAAICQGMLNSFSVFWISSLTPVLLNISMIGCALIFAPLLDNPALGFAIGVLLGGCLQLFAQFPSLRKIGFVWWRPLNFKDPKIKEVARLMVPAIFGAGIYQINIVIGNLIATTLEEGSLSSLNFSNRLLELVIGIFVVSLATVILPRLSHLFIDQQYQQVEQQLKNVIPLIAFITLPVIVITIILSEEIVTFLFLRGNFDQRSVLMTAGALKFHILGLVFISWNRILLTSYQAAKNFRRTVHISAIIMLINLGFAWGLSRSMGHLGIALANTISQIAQTLLLLYFLKEMKLFKVMKVYLEPAMIKNLLLALLLWPLLFYSKQWLLSLGMSVWVNLPLLGLFSLLLVFLLASLLRCRELSEMKGLIRKKRA</sequence>
<accession>A0A2A4SUC0</accession>
<feature type="transmembrane region" description="Helical" evidence="8">
    <location>
        <begin position="482"/>
        <end position="504"/>
    </location>
</feature>
<dbReference type="CDD" id="cd13123">
    <property type="entry name" value="MATE_MurJ_like"/>
    <property type="match status" value="1"/>
</dbReference>
<dbReference type="InterPro" id="IPR004268">
    <property type="entry name" value="MurJ"/>
</dbReference>
<dbReference type="GO" id="GO:0015648">
    <property type="term" value="F:lipid-linked peptidoglycan transporter activity"/>
    <property type="evidence" value="ECO:0007669"/>
    <property type="project" value="UniProtKB-UniRule"/>
</dbReference>
<dbReference type="Pfam" id="PF03023">
    <property type="entry name" value="MurJ"/>
    <property type="match status" value="1"/>
</dbReference>
<dbReference type="GO" id="GO:0008360">
    <property type="term" value="P:regulation of cell shape"/>
    <property type="evidence" value="ECO:0007669"/>
    <property type="project" value="UniProtKB-UniRule"/>
</dbReference>
<evidence type="ECO:0000256" key="4">
    <source>
        <dbReference type="ARBA" id="ARBA00022960"/>
    </source>
</evidence>
<dbReference type="PIRSF" id="PIRSF002869">
    <property type="entry name" value="MviN"/>
    <property type="match status" value="1"/>
</dbReference>
<proteinExistence type="inferred from homology"/>
<keyword evidence="5 8" id="KW-0573">Peptidoglycan synthesis</keyword>
<feature type="transmembrane region" description="Helical" evidence="8">
    <location>
        <begin position="356"/>
        <end position="379"/>
    </location>
</feature>
<dbReference type="PANTHER" id="PTHR47019:SF1">
    <property type="entry name" value="LIPID II FLIPPASE MURJ"/>
    <property type="match status" value="1"/>
</dbReference>
<dbReference type="GO" id="GO:0009252">
    <property type="term" value="P:peptidoglycan biosynthetic process"/>
    <property type="evidence" value="ECO:0007669"/>
    <property type="project" value="UniProtKB-UniRule"/>
</dbReference>
<feature type="transmembrane region" description="Helical" evidence="8">
    <location>
        <begin position="458"/>
        <end position="476"/>
    </location>
</feature>
<feature type="transmembrane region" description="Helical" evidence="8">
    <location>
        <begin position="96"/>
        <end position="119"/>
    </location>
</feature>
<evidence type="ECO:0000256" key="8">
    <source>
        <dbReference type="HAMAP-Rule" id="MF_02078"/>
    </source>
</evidence>
<evidence type="ECO:0000313" key="11">
    <source>
        <dbReference type="Proteomes" id="UP000218113"/>
    </source>
</evidence>
<dbReference type="EMBL" id="NVSR01000120">
    <property type="protein sequence ID" value="PCI24689.1"/>
    <property type="molecule type" value="Genomic_DNA"/>
</dbReference>
<keyword evidence="8 9" id="KW-0961">Cell wall biogenesis/degradation</keyword>
<dbReference type="GO" id="GO:0071555">
    <property type="term" value="P:cell wall organization"/>
    <property type="evidence" value="ECO:0007669"/>
    <property type="project" value="UniProtKB-UniRule"/>
</dbReference>
<keyword evidence="7 8" id="KW-0472">Membrane</keyword>
<dbReference type="PRINTS" id="PR01806">
    <property type="entry name" value="VIRFACTRMVIN"/>
</dbReference>
<evidence type="ECO:0000256" key="7">
    <source>
        <dbReference type="ARBA" id="ARBA00023136"/>
    </source>
</evidence>
<evidence type="ECO:0000313" key="10">
    <source>
        <dbReference type="EMBL" id="PCI24689.1"/>
    </source>
</evidence>
<name>A0A2A4SUC0_9DELT</name>
<evidence type="ECO:0000256" key="1">
    <source>
        <dbReference type="ARBA" id="ARBA00004651"/>
    </source>
</evidence>
<feature type="transmembrane region" description="Helical" evidence="8">
    <location>
        <begin position="416"/>
        <end position="437"/>
    </location>
</feature>
<comment type="similarity">
    <text evidence="8 9">Belongs to the MurJ/MviN family.</text>
</comment>